<sequence length="74" mass="8772">MLRNFLNMLKNLIDILKRNEERNRGIVIEMVKSNIDKLALKHPRMGHQAMYKKRWLTQGGRITKAGIKEAKKRK</sequence>
<gene>
    <name evidence="1" type="ORF">S01H4_07473</name>
</gene>
<organism evidence="1">
    <name type="scientific">marine sediment metagenome</name>
    <dbReference type="NCBI Taxonomy" id="412755"/>
    <lineage>
        <taxon>unclassified sequences</taxon>
        <taxon>metagenomes</taxon>
        <taxon>ecological metagenomes</taxon>
    </lineage>
</organism>
<name>X0YZH6_9ZZZZ</name>
<reference evidence="1" key="1">
    <citation type="journal article" date="2014" name="Front. Microbiol.">
        <title>High frequency of phylogenetically diverse reductive dehalogenase-homologous genes in deep subseafloor sedimentary metagenomes.</title>
        <authorList>
            <person name="Kawai M."/>
            <person name="Futagami T."/>
            <person name="Toyoda A."/>
            <person name="Takaki Y."/>
            <person name="Nishi S."/>
            <person name="Hori S."/>
            <person name="Arai W."/>
            <person name="Tsubouchi T."/>
            <person name="Morono Y."/>
            <person name="Uchiyama I."/>
            <person name="Ito T."/>
            <person name="Fujiyama A."/>
            <person name="Inagaki F."/>
            <person name="Takami H."/>
        </authorList>
    </citation>
    <scope>NUCLEOTIDE SEQUENCE</scope>
    <source>
        <strain evidence="1">Expedition CK06-06</strain>
    </source>
</reference>
<dbReference type="AlphaFoldDB" id="X0YZH6"/>
<dbReference type="EMBL" id="BART01002446">
    <property type="protein sequence ID" value="GAG61960.1"/>
    <property type="molecule type" value="Genomic_DNA"/>
</dbReference>
<accession>X0YZH6</accession>
<proteinExistence type="predicted"/>
<comment type="caution">
    <text evidence="1">The sequence shown here is derived from an EMBL/GenBank/DDBJ whole genome shotgun (WGS) entry which is preliminary data.</text>
</comment>
<evidence type="ECO:0000313" key="1">
    <source>
        <dbReference type="EMBL" id="GAG61960.1"/>
    </source>
</evidence>
<protein>
    <submittedName>
        <fullName evidence="1">Uncharacterized protein</fullName>
    </submittedName>
</protein>